<keyword evidence="1" id="KW-1133">Transmembrane helix</keyword>
<reference evidence="2 3" key="2">
    <citation type="journal article" date="2009" name="Infect. Immun.">
        <title>Comparative genomics reveal extensive transposon-mediated genomic plasticity and diversity among potential effector proteins within the genus Coxiella.</title>
        <authorList>
            <person name="Beare P.A."/>
            <person name="Unsworth N."/>
            <person name="Andoh M."/>
            <person name="Voth D.E."/>
            <person name="Omsland A."/>
            <person name="Gilk S.D."/>
            <person name="Williams K.P."/>
            <person name="Sobral B.W."/>
            <person name="Kupko J.J.III."/>
            <person name="Porcella S.F."/>
            <person name="Samuel J.E."/>
            <person name="Heinzen R.A."/>
        </authorList>
    </citation>
    <scope>NUCLEOTIDE SEQUENCE [LARGE SCALE GENOMIC DNA]</scope>
    <source>
        <strain evidence="3">RSA 493 / Nine Mile phase I</strain>
    </source>
</reference>
<gene>
    <name evidence="2" type="ordered locus">CBU_1340</name>
</gene>
<dbReference type="EnsemblBacteria" id="AAO90843">
    <property type="protein sequence ID" value="AAO90843"/>
    <property type="gene ID" value="CBU_1340"/>
</dbReference>
<evidence type="ECO:0000256" key="1">
    <source>
        <dbReference type="SAM" id="Phobius"/>
    </source>
</evidence>
<dbReference type="STRING" id="227377.CBU_1340"/>
<keyword evidence="3" id="KW-1185">Reference proteome</keyword>
<protein>
    <submittedName>
        <fullName evidence="2">Uncharacterized protein</fullName>
    </submittedName>
</protein>
<dbReference type="Proteomes" id="UP000002671">
    <property type="component" value="Chromosome"/>
</dbReference>
<proteinExistence type="predicted"/>
<accession>Q83BZ7</accession>
<evidence type="ECO:0000313" key="3">
    <source>
        <dbReference type="Proteomes" id="UP000002671"/>
    </source>
</evidence>
<dbReference type="RefSeq" id="NP_820329.2">
    <property type="nucleotide sequence ID" value="NC_002971.4"/>
</dbReference>
<keyword evidence="1" id="KW-0472">Membrane</keyword>
<dbReference type="PATRIC" id="fig|227377.7.peg.1332"/>
<name>Q83BZ7_COXBU</name>
<organism evidence="2 3">
    <name type="scientific">Coxiella burnetii (strain RSA 493 / Nine Mile phase I)</name>
    <dbReference type="NCBI Taxonomy" id="227377"/>
    <lineage>
        <taxon>Bacteria</taxon>
        <taxon>Pseudomonadati</taxon>
        <taxon>Pseudomonadota</taxon>
        <taxon>Gammaproteobacteria</taxon>
        <taxon>Legionellales</taxon>
        <taxon>Coxiellaceae</taxon>
        <taxon>Coxiella</taxon>
    </lineage>
</organism>
<keyword evidence="1" id="KW-0812">Transmembrane</keyword>
<evidence type="ECO:0000313" key="2">
    <source>
        <dbReference type="EMBL" id="AAO90843.2"/>
    </source>
</evidence>
<dbReference type="EMBL" id="AE016828">
    <property type="protein sequence ID" value="AAO90843.2"/>
    <property type="molecule type" value="Genomic_DNA"/>
</dbReference>
<dbReference type="GeneID" id="1209246"/>
<dbReference type="KEGG" id="cbu:CBU_1340"/>
<dbReference type="HOGENOM" id="CLU_2408300_0_0_6"/>
<reference evidence="2 3" key="1">
    <citation type="journal article" date="2003" name="Proc. Natl. Acad. Sci. U.S.A.">
        <title>Complete genome sequence of the Q-fever pathogen, Coxiella burnetii.</title>
        <authorList>
            <person name="Seshadri R."/>
            <person name="Paulsen I.T."/>
            <person name="Eisen J.A."/>
            <person name="Read T.D."/>
            <person name="Nelson K.E."/>
            <person name="Nelson W.C."/>
            <person name="Ward N.L."/>
            <person name="Tettelin H."/>
            <person name="Davidsen T.M."/>
            <person name="Beanan M.J."/>
            <person name="Deboy R.T."/>
            <person name="Daugherty S.C."/>
            <person name="Brinkac L.M."/>
            <person name="Madupu R."/>
            <person name="Dodson R.J."/>
            <person name="Khouri H.M."/>
            <person name="Lee K.H."/>
            <person name="Carty H.A."/>
            <person name="Scanlan D."/>
            <person name="Heinzen R.A."/>
            <person name="Thompson H.A."/>
            <person name="Samuel J.E."/>
            <person name="Fraser C.M."/>
            <person name="Heidelberg J.F."/>
        </authorList>
    </citation>
    <scope>NUCLEOTIDE SEQUENCE [LARGE SCALE GENOMIC DNA]</scope>
    <source>
        <strain evidence="3">RSA 493 / Nine Mile phase I</strain>
    </source>
</reference>
<feature type="transmembrane region" description="Helical" evidence="1">
    <location>
        <begin position="15"/>
        <end position="39"/>
    </location>
</feature>
<sequence length="98" mass="10980">MNGSKKMHRNEDSEVTAAVLLELTVVISLLGLLVGVGMLRKESLEIFAINDLRFFTLPVVKDTVKGAAWIPLAFFLVWAFKKAIEKAYGVENSPRFLR</sequence>
<dbReference type="AlphaFoldDB" id="Q83BZ7"/>
<dbReference type="RefSeq" id="WP_010958162.1">
    <property type="nucleotide sequence ID" value="NC_002971.4"/>
</dbReference>